<proteinExistence type="predicted"/>
<name>A0A0K0DHG9_ANGCA</name>
<accession>A0A0K0DHG9</accession>
<sequence>MILNPNYDARDAMHDGILALLLPKTDVVDDPSDFRVVQLVDSSRTEYYMGEDCACVRSLNQPEHILAHLMNIQMFLDRLRNARPKSEYVMESFDVTAVYTEVSNDSVKQAIRELLAQHEGTINIWSEKYYAKIRGLAMGQRCTNP</sequence>
<evidence type="ECO:0000313" key="2">
    <source>
        <dbReference type="WBParaSite" id="ACAC_0001063101-mRNA-1"/>
    </source>
</evidence>
<organism evidence="1 2">
    <name type="scientific">Angiostrongylus cantonensis</name>
    <name type="common">Rat lungworm</name>
    <dbReference type="NCBI Taxonomy" id="6313"/>
    <lineage>
        <taxon>Eukaryota</taxon>
        <taxon>Metazoa</taxon>
        <taxon>Ecdysozoa</taxon>
        <taxon>Nematoda</taxon>
        <taxon>Chromadorea</taxon>
        <taxon>Rhabditida</taxon>
        <taxon>Rhabditina</taxon>
        <taxon>Rhabditomorpha</taxon>
        <taxon>Strongyloidea</taxon>
        <taxon>Metastrongylidae</taxon>
        <taxon>Angiostrongylus</taxon>
    </lineage>
</organism>
<reference evidence="2" key="2">
    <citation type="submission" date="2017-02" db="UniProtKB">
        <authorList>
            <consortium name="WormBaseParasite"/>
        </authorList>
    </citation>
    <scope>IDENTIFICATION</scope>
</reference>
<dbReference type="WBParaSite" id="ACAC_0001063101-mRNA-1">
    <property type="protein sequence ID" value="ACAC_0001063101-mRNA-1"/>
    <property type="gene ID" value="ACAC_0001063101"/>
</dbReference>
<dbReference type="Proteomes" id="UP000035642">
    <property type="component" value="Unassembled WGS sequence"/>
</dbReference>
<evidence type="ECO:0000313" key="1">
    <source>
        <dbReference type="Proteomes" id="UP000035642"/>
    </source>
</evidence>
<reference evidence="1" key="1">
    <citation type="submission" date="2012-09" db="EMBL/GenBank/DDBJ databases">
        <authorList>
            <person name="Martin A.A."/>
        </authorList>
    </citation>
    <scope>NUCLEOTIDE SEQUENCE</scope>
</reference>
<keyword evidence="1" id="KW-1185">Reference proteome</keyword>
<protein>
    <submittedName>
        <fullName evidence="2">Reverse transcriptase domain-containing protein</fullName>
    </submittedName>
</protein>
<dbReference type="AlphaFoldDB" id="A0A0K0DHG9"/>